<dbReference type="GO" id="GO:0046983">
    <property type="term" value="F:protein dimerization activity"/>
    <property type="evidence" value="ECO:0007669"/>
    <property type="project" value="InterPro"/>
</dbReference>
<organism evidence="7 8">
    <name type="scientific">Caligus rogercresseyi</name>
    <name type="common">Sea louse</name>
    <dbReference type="NCBI Taxonomy" id="217165"/>
    <lineage>
        <taxon>Eukaryota</taxon>
        <taxon>Metazoa</taxon>
        <taxon>Ecdysozoa</taxon>
        <taxon>Arthropoda</taxon>
        <taxon>Crustacea</taxon>
        <taxon>Multicrustacea</taxon>
        <taxon>Hexanauplia</taxon>
        <taxon>Copepoda</taxon>
        <taxon>Siphonostomatoida</taxon>
        <taxon>Caligidae</taxon>
        <taxon>Caligus</taxon>
    </lineage>
</organism>
<keyword evidence="2" id="KW-0805">Transcription regulation</keyword>
<dbReference type="Proteomes" id="UP000595437">
    <property type="component" value="Chromosome 9"/>
</dbReference>
<evidence type="ECO:0000256" key="5">
    <source>
        <dbReference type="SAM" id="MobiDB-lite"/>
    </source>
</evidence>
<dbReference type="AlphaFoldDB" id="A0A7T8GY00"/>
<evidence type="ECO:0000313" key="8">
    <source>
        <dbReference type="Proteomes" id="UP000595437"/>
    </source>
</evidence>
<proteinExistence type="predicted"/>
<evidence type="ECO:0000256" key="3">
    <source>
        <dbReference type="ARBA" id="ARBA00023163"/>
    </source>
</evidence>
<accession>A0A7T8GY00</accession>
<dbReference type="SUPFAM" id="SSF47459">
    <property type="entry name" value="HLH, helix-loop-helix DNA-binding domain"/>
    <property type="match status" value="1"/>
</dbReference>
<dbReference type="Gene3D" id="4.10.280.10">
    <property type="entry name" value="Helix-loop-helix DNA-binding domain"/>
    <property type="match status" value="1"/>
</dbReference>
<feature type="non-terminal residue" evidence="7">
    <location>
        <position position="284"/>
    </location>
</feature>
<dbReference type="GO" id="GO:0005634">
    <property type="term" value="C:nucleus"/>
    <property type="evidence" value="ECO:0007669"/>
    <property type="project" value="UniProtKB-SubCell"/>
</dbReference>
<evidence type="ECO:0000313" key="7">
    <source>
        <dbReference type="EMBL" id="QQP39928.1"/>
    </source>
</evidence>
<keyword evidence="8" id="KW-1185">Reference proteome</keyword>
<feature type="compositionally biased region" description="Polar residues" evidence="5">
    <location>
        <begin position="20"/>
        <end position="44"/>
    </location>
</feature>
<evidence type="ECO:0000259" key="6">
    <source>
        <dbReference type="PROSITE" id="PS50888"/>
    </source>
</evidence>
<keyword evidence="3" id="KW-0804">Transcription</keyword>
<dbReference type="OrthoDB" id="6371181at2759"/>
<reference evidence="8" key="1">
    <citation type="submission" date="2021-01" db="EMBL/GenBank/DDBJ databases">
        <title>Caligus Genome Assembly.</title>
        <authorList>
            <person name="Gallardo-Escarate C."/>
        </authorList>
    </citation>
    <scope>NUCLEOTIDE SEQUENCE [LARGE SCALE GENOMIC DNA]</scope>
</reference>
<protein>
    <submittedName>
        <fullName evidence="7">Hairy/enhancer-of-split related with YRPW motif protein</fullName>
    </submittedName>
</protein>
<evidence type="ECO:0000256" key="2">
    <source>
        <dbReference type="ARBA" id="ARBA00023015"/>
    </source>
</evidence>
<evidence type="ECO:0000256" key="1">
    <source>
        <dbReference type="ARBA" id="ARBA00004123"/>
    </source>
</evidence>
<dbReference type="InterPro" id="IPR011598">
    <property type="entry name" value="bHLH_dom"/>
</dbReference>
<gene>
    <name evidence="7" type="ORF">FKW44_013801</name>
</gene>
<dbReference type="InterPro" id="IPR036638">
    <property type="entry name" value="HLH_DNA-bd_sf"/>
</dbReference>
<feature type="domain" description="BHLH" evidence="6">
    <location>
        <begin position="71"/>
        <end position="125"/>
    </location>
</feature>
<feature type="region of interest" description="Disordered" evidence="5">
    <location>
        <begin position="239"/>
        <end position="284"/>
    </location>
</feature>
<dbReference type="Pfam" id="PF00010">
    <property type="entry name" value="HLH"/>
    <property type="match status" value="1"/>
</dbReference>
<evidence type="ECO:0000256" key="4">
    <source>
        <dbReference type="ARBA" id="ARBA00023242"/>
    </source>
</evidence>
<name>A0A7T8GY00_CALRO</name>
<keyword evidence="4" id="KW-0539">Nucleus</keyword>
<dbReference type="SMART" id="SM00353">
    <property type="entry name" value="HLH"/>
    <property type="match status" value="1"/>
</dbReference>
<dbReference type="PANTHER" id="PTHR10985">
    <property type="entry name" value="BASIC HELIX-LOOP-HELIX TRANSCRIPTION FACTOR, HES-RELATED"/>
    <property type="match status" value="1"/>
</dbReference>
<feature type="compositionally biased region" description="Low complexity" evidence="5">
    <location>
        <begin position="251"/>
        <end position="264"/>
    </location>
</feature>
<dbReference type="InterPro" id="IPR050370">
    <property type="entry name" value="HES_HEY"/>
</dbReference>
<feature type="region of interest" description="Disordered" evidence="5">
    <location>
        <begin position="20"/>
        <end position="80"/>
    </location>
</feature>
<sequence length="284" mass="31821">NNRITNHNHHWNMMMQSSIQHHPQTKTTFHQCRNDYSSNPSSMLKRSVSDSDSEDGSRCHEVSGSGIGPSNRKRRRGMIEKRRRERIKHLLGTKKLVPSALEKSGSAKLEKAEILQLTVEHLKDMQSGYESHKYEHQAVGIRESAAEVARYLVSDPLKLDWSRIYKCTPLSVRAGDHQPDDPSPALCPPKTGTTITTTITFCLSLVKVLQSRIKAFTNIISMRATPPFTLLTWRSNNNDNSSQCPLPKPTSYPSSPGAVSSSSVNYGSKPYRHGGRKWPAAEET</sequence>
<dbReference type="EMBL" id="CP045898">
    <property type="protein sequence ID" value="QQP39928.1"/>
    <property type="molecule type" value="Genomic_DNA"/>
</dbReference>
<comment type="subcellular location">
    <subcellularLocation>
        <location evidence="1">Nucleus</location>
    </subcellularLocation>
</comment>
<dbReference type="PROSITE" id="PS50888">
    <property type="entry name" value="BHLH"/>
    <property type="match status" value="1"/>
</dbReference>